<dbReference type="SUPFAM" id="SSF53335">
    <property type="entry name" value="S-adenosyl-L-methionine-dependent methyltransferases"/>
    <property type="match status" value="3"/>
</dbReference>
<dbReference type="AlphaFoldDB" id="A0A0G0H863"/>
<dbReference type="GO" id="GO:0009307">
    <property type="term" value="P:DNA restriction-modification system"/>
    <property type="evidence" value="ECO:0007669"/>
    <property type="project" value="UniProtKB-KW"/>
</dbReference>
<comment type="similarity">
    <text evidence="1">Belongs to the N(4)/N(6)-methyltransferase family. N(4) subfamily.</text>
</comment>
<dbReference type="Proteomes" id="UP000034471">
    <property type="component" value="Unassembled WGS sequence"/>
</dbReference>
<keyword evidence="7" id="KW-0238">DNA-binding</keyword>
<evidence type="ECO:0000256" key="2">
    <source>
        <dbReference type="ARBA" id="ARBA00012185"/>
    </source>
</evidence>
<evidence type="ECO:0000256" key="4">
    <source>
        <dbReference type="ARBA" id="ARBA00022679"/>
    </source>
</evidence>
<gene>
    <name evidence="10" type="ORF">US54_C0012G0039</name>
</gene>
<evidence type="ECO:0000256" key="8">
    <source>
        <dbReference type="ARBA" id="ARBA00049120"/>
    </source>
</evidence>
<comment type="caution">
    <text evidence="10">The sequence shown here is derived from an EMBL/GenBank/DDBJ whole genome shotgun (WGS) entry which is preliminary data.</text>
</comment>
<dbReference type="PROSITE" id="PS00093">
    <property type="entry name" value="N4_MTASE"/>
    <property type="match status" value="1"/>
</dbReference>
<proteinExistence type="inferred from homology"/>
<keyword evidence="4" id="KW-0808">Transferase</keyword>
<dbReference type="STRING" id="1618481.US54_C0012G0039"/>
<dbReference type="Pfam" id="PF01555">
    <property type="entry name" value="N6_N4_Mtase"/>
    <property type="match status" value="1"/>
</dbReference>
<evidence type="ECO:0000256" key="3">
    <source>
        <dbReference type="ARBA" id="ARBA00022603"/>
    </source>
</evidence>
<name>A0A0G0H863_9BACT</name>
<keyword evidence="3 10" id="KW-0489">Methyltransferase</keyword>
<evidence type="ECO:0000313" key="11">
    <source>
        <dbReference type="Proteomes" id="UP000034471"/>
    </source>
</evidence>
<keyword evidence="5" id="KW-0949">S-adenosyl-L-methionine</keyword>
<comment type="catalytic activity">
    <reaction evidence="8">
        <text>a 2'-deoxycytidine in DNA + S-adenosyl-L-methionine = an N(4)-methyl-2'-deoxycytidine in DNA + S-adenosyl-L-homocysteine + H(+)</text>
        <dbReference type="Rhea" id="RHEA:16857"/>
        <dbReference type="Rhea" id="RHEA-COMP:11369"/>
        <dbReference type="Rhea" id="RHEA-COMP:13674"/>
        <dbReference type="ChEBI" id="CHEBI:15378"/>
        <dbReference type="ChEBI" id="CHEBI:57856"/>
        <dbReference type="ChEBI" id="CHEBI:59789"/>
        <dbReference type="ChEBI" id="CHEBI:85452"/>
        <dbReference type="ChEBI" id="CHEBI:137933"/>
        <dbReference type="EC" id="2.1.1.113"/>
    </reaction>
</comment>
<dbReference type="InterPro" id="IPR002941">
    <property type="entry name" value="DNA_methylase_N4/N6"/>
</dbReference>
<organism evidence="10 11">
    <name type="scientific">Candidatus Roizmanbacteria bacterium GW2011_GWA2_37_7</name>
    <dbReference type="NCBI Taxonomy" id="1618481"/>
    <lineage>
        <taxon>Bacteria</taxon>
        <taxon>Candidatus Roizmaniibacteriota</taxon>
    </lineage>
</organism>
<dbReference type="PATRIC" id="fig|1618481.3.peg.364"/>
<dbReference type="InterPro" id="IPR029063">
    <property type="entry name" value="SAM-dependent_MTases_sf"/>
</dbReference>
<dbReference type="InterPro" id="IPR017985">
    <property type="entry name" value="MeTrfase_CN4_CS"/>
</dbReference>
<dbReference type="GO" id="GO:0008170">
    <property type="term" value="F:N-methyltransferase activity"/>
    <property type="evidence" value="ECO:0007669"/>
    <property type="project" value="InterPro"/>
</dbReference>
<dbReference type="EMBL" id="LBTJ01000012">
    <property type="protein sequence ID" value="KKQ38342.1"/>
    <property type="molecule type" value="Genomic_DNA"/>
</dbReference>
<reference evidence="10 11" key="1">
    <citation type="journal article" date="2015" name="Nature">
        <title>rRNA introns, odd ribosomes, and small enigmatic genomes across a large radiation of phyla.</title>
        <authorList>
            <person name="Brown C.T."/>
            <person name="Hug L.A."/>
            <person name="Thomas B.C."/>
            <person name="Sharon I."/>
            <person name="Castelle C.J."/>
            <person name="Singh A."/>
            <person name="Wilkins M.J."/>
            <person name="Williams K.H."/>
            <person name="Banfield J.F."/>
        </authorList>
    </citation>
    <scope>NUCLEOTIDE SEQUENCE [LARGE SCALE GENOMIC DNA]</scope>
</reference>
<evidence type="ECO:0000256" key="6">
    <source>
        <dbReference type="ARBA" id="ARBA00022747"/>
    </source>
</evidence>
<evidence type="ECO:0000256" key="5">
    <source>
        <dbReference type="ARBA" id="ARBA00022691"/>
    </source>
</evidence>
<sequence>MNQNLVSIDEASKWATDYLFKDISSSNISYLIQYGKVKKYSGHGSTYVNIEDLKNYYKSYNGYREIKWKEKLGQDLNWRLSFDHLKEKDTTKHVHRLHPYKGKFIPQLVEYFIDDHTDDIKKQLYFKKGDIILDPFVGSGTTLIQANELGIHSIGIDVSRFNCLISEVKLNDYDFISLEKDISHFIYKITNYESNRNIHSFEKELYDNLYEFNTKFFPSPDYKYNLNNKTINEDEYVKAKEFEFQNIYNNLVIKHNIKLKQTKGKTFLDNWYIDNVRNEIDYSLGLIKKIKEIRNKKAIAVILSRTIRSCRATTHSDLATLKEPQLTTYYCYKHKKICKPLYSIKYWLTRYANDTILRLKKYKSIKNNAKSTIITADSRTVDIEKELIKRNKLLFEIYKKQKISGIFTSPPYVGQIDYHEQHAYAYDLFGFERKDEFEIGPLYKGQGVEARESYVEGISHVLLNCKKFFSNDPNIFLVANDKYNLYPKIAQRSGLRIIDRFKRPVLNRTERDKSPYSETIFNLKY</sequence>
<evidence type="ECO:0000256" key="1">
    <source>
        <dbReference type="ARBA" id="ARBA00010203"/>
    </source>
</evidence>
<accession>A0A0G0H863</accession>
<dbReference type="Gene3D" id="3.40.50.150">
    <property type="entry name" value="Vaccinia Virus protein VP39"/>
    <property type="match status" value="2"/>
</dbReference>
<dbReference type="GO" id="GO:0032259">
    <property type="term" value="P:methylation"/>
    <property type="evidence" value="ECO:0007669"/>
    <property type="project" value="UniProtKB-KW"/>
</dbReference>
<evidence type="ECO:0000259" key="9">
    <source>
        <dbReference type="Pfam" id="PF01555"/>
    </source>
</evidence>
<protein>
    <recommendedName>
        <fullName evidence="2">site-specific DNA-methyltransferase (cytosine-N(4)-specific)</fullName>
        <ecNumber evidence="2">2.1.1.113</ecNumber>
    </recommendedName>
</protein>
<dbReference type="GO" id="GO:0015667">
    <property type="term" value="F:site-specific DNA-methyltransferase (cytosine-N4-specific) activity"/>
    <property type="evidence" value="ECO:0007669"/>
    <property type="project" value="UniProtKB-EC"/>
</dbReference>
<dbReference type="EC" id="2.1.1.113" evidence="2"/>
<evidence type="ECO:0000313" key="10">
    <source>
        <dbReference type="EMBL" id="KKQ38342.1"/>
    </source>
</evidence>
<feature type="domain" description="DNA methylase N-4/N-6" evidence="9">
    <location>
        <begin position="30"/>
        <end position="164"/>
    </location>
</feature>
<keyword evidence="6" id="KW-0680">Restriction system</keyword>
<dbReference type="GO" id="GO:0003677">
    <property type="term" value="F:DNA binding"/>
    <property type="evidence" value="ECO:0007669"/>
    <property type="project" value="UniProtKB-KW"/>
</dbReference>
<evidence type="ECO:0000256" key="7">
    <source>
        <dbReference type="ARBA" id="ARBA00023125"/>
    </source>
</evidence>